<dbReference type="Pfam" id="PF09334">
    <property type="entry name" value="tRNA-synt_1g"/>
    <property type="match status" value="1"/>
</dbReference>
<dbReference type="NCBIfam" id="NF008900">
    <property type="entry name" value="PRK12267.1"/>
    <property type="match status" value="1"/>
</dbReference>
<dbReference type="FunFam" id="2.170.220.10:FF:000003">
    <property type="entry name" value="Methionine--tRNA ligase"/>
    <property type="match status" value="1"/>
</dbReference>
<dbReference type="PANTHER" id="PTHR43326:SF1">
    <property type="entry name" value="METHIONINE--TRNA LIGASE, MITOCHONDRIAL"/>
    <property type="match status" value="1"/>
</dbReference>
<dbReference type="AlphaFoldDB" id="A0A6J5Z6I4"/>
<evidence type="ECO:0000259" key="8">
    <source>
        <dbReference type="Pfam" id="PF19303"/>
    </source>
</evidence>
<keyword evidence="6" id="KW-0030">Aminoacyl-tRNA synthetase</keyword>
<sequence>MAESPFYVTTPIYYVNAAPHLGHAYTSIAADVMARHHRQRGDDVFFLTGTDEHGEPVALAAAAEGVDPQQLADRNAERFRALMPQLEASNDFFIRTSDAQHVAAVQEILERVKANGYVYEGTYEGLYCPRCADFKTAQEIAEGNTCPIHGIELDREKEQNWFFKLSAFQERLEELFESRPDFVQPKTRYNEARSFLEGGLRDVSLSRRGIDWGIPVPWDPEQTVYVWWDALLNYYTALTYAEPGVDLVDRFWPASYQLVGKDILKFHAIYWPALLMAADLPVPQRLFVHGFLLMDGEKMSKSLGNVLDPFEVIERYGADALRFYLLRDVPFGADGSVSPAAFEARYENELANEYGNLAARTIAMVHRYRDGVVPAGELDGEMAEAFDGLPERVAELIDGAEVTQALEAIWERVRRCNQYVEERAPWKLAADEAAADQLDSVLATLCEALRTLTVLLEPWLPASAAKLLGALGAEDCGYEAAAFGSGSLGAIEKIEPMFPKDPNPAS</sequence>
<evidence type="ECO:0000256" key="5">
    <source>
        <dbReference type="ARBA" id="ARBA00022917"/>
    </source>
</evidence>
<dbReference type="InterPro" id="IPR015413">
    <property type="entry name" value="Methionyl/Leucyl_tRNA_Synth"/>
</dbReference>
<dbReference type="Gene3D" id="2.170.220.10">
    <property type="match status" value="1"/>
</dbReference>
<dbReference type="CDD" id="cd00814">
    <property type="entry name" value="MetRS_core"/>
    <property type="match status" value="1"/>
</dbReference>
<protein>
    <recommendedName>
        <fullName evidence="1">methionine--tRNA ligase</fullName>
        <ecNumber evidence="1">6.1.1.10</ecNumber>
    </recommendedName>
</protein>
<dbReference type="EMBL" id="CAESAN010000013">
    <property type="protein sequence ID" value="CAB4337136.1"/>
    <property type="molecule type" value="Genomic_DNA"/>
</dbReference>
<dbReference type="SUPFAM" id="SSF52374">
    <property type="entry name" value="Nucleotidylyl transferase"/>
    <property type="match status" value="1"/>
</dbReference>
<evidence type="ECO:0000256" key="2">
    <source>
        <dbReference type="ARBA" id="ARBA00022598"/>
    </source>
</evidence>
<feature type="domain" description="Methionyl/Leucyl tRNA synthetase" evidence="7">
    <location>
        <begin position="6"/>
        <end position="361"/>
    </location>
</feature>
<dbReference type="NCBIfam" id="TIGR00398">
    <property type="entry name" value="metG"/>
    <property type="match status" value="1"/>
</dbReference>
<proteinExistence type="inferred from homology"/>
<feature type="domain" description="Methionyl-tRNA synthetase anticodon-binding" evidence="8">
    <location>
        <begin position="396"/>
        <end position="478"/>
    </location>
</feature>
<dbReference type="PANTHER" id="PTHR43326">
    <property type="entry name" value="METHIONYL-TRNA SYNTHETASE"/>
    <property type="match status" value="1"/>
</dbReference>
<dbReference type="InterPro" id="IPR014758">
    <property type="entry name" value="Met-tRNA_synth"/>
</dbReference>
<keyword evidence="2" id="KW-0436">Ligase</keyword>
<dbReference type="GO" id="GO:0006431">
    <property type="term" value="P:methionyl-tRNA aminoacylation"/>
    <property type="evidence" value="ECO:0007669"/>
    <property type="project" value="InterPro"/>
</dbReference>
<evidence type="ECO:0000313" key="9">
    <source>
        <dbReference type="EMBL" id="CAB4337136.1"/>
    </source>
</evidence>
<accession>A0A6J5Z6I4</accession>
<dbReference type="EC" id="6.1.1.10" evidence="1"/>
<dbReference type="InterPro" id="IPR014729">
    <property type="entry name" value="Rossmann-like_a/b/a_fold"/>
</dbReference>
<gene>
    <name evidence="9" type="ORF">UFOPK3547_00267</name>
</gene>
<evidence type="ECO:0000256" key="6">
    <source>
        <dbReference type="ARBA" id="ARBA00023146"/>
    </source>
</evidence>
<dbReference type="SUPFAM" id="SSF47323">
    <property type="entry name" value="Anticodon-binding domain of a subclass of class I aminoacyl-tRNA synthetases"/>
    <property type="match status" value="1"/>
</dbReference>
<evidence type="ECO:0000256" key="4">
    <source>
        <dbReference type="ARBA" id="ARBA00022840"/>
    </source>
</evidence>
<dbReference type="InterPro" id="IPR041872">
    <property type="entry name" value="Anticodon_Met"/>
</dbReference>
<dbReference type="PRINTS" id="PR01041">
    <property type="entry name" value="TRNASYNTHMET"/>
</dbReference>
<dbReference type="Pfam" id="PF19303">
    <property type="entry name" value="Anticodon_3"/>
    <property type="match status" value="1"/>
</dbReference>
<keyword evidence="3" id="KW-0547">Nucleotide-binding</keyword>
<evidence type="ECO:0000256" key="3">
    <source>
        <dbReference type="ARBA" id="ARBA00022741"/>
    </source>
</evidence>
<keyword evidence="4" id="KW-0067">ATP-binding</keyword>
<dbReference type="Gene3D" id="1.10.730.10">
    <property type="entry name" value="Isoleucyl-tRNA Synthetase, Domain 1"/>
    <property type="match status" value="1"/>
</dbReference>
<dbReference type="InterPro" id="IPR023457">
    <property type="entry name" value="Met-tRNA_synth_2"/>
</dbReference>
<dbReference type="InterPro" id="IPR009080">
    <property type="entry name" value="tRNAsynth_Ia_anticodon-bd"/>
</dbReference>
<dbReference type="HAMAP" id="MF_01228">
    <property type="entry name" value="Met_tRNA_synth_type2"/>
    <property type="match status" value="1"/>
</dbReference>
<dbReference type="CDD" id="cd07957">
    <property type="entry name" value="Anticodon_Ia_Met"/>
    <property type="match status" value="1"/>
</dbReference>
<dbReference type="GO" id="GO:0005524">
    <property type="term" value="F:ATP binding"/>
    <property type="evidence" value="ECO:0007669"/>
    <property type="project" value="UniProtKB-KW"/>
</dbReference>
<reference evidence="9" key="1">
    <citation type="submission" date="2020-05" db="EMBL/GenBank/DDBJ databases">
        <authorList>
            <person name="Chiriac C."/>
            <person name="Salcher M."/>
            <person name="Ghai R."/>
            <person name="Kavagutti S V."/>
        </authorList>
    </citation>
    <scope>NUCLEOTIDE SEQUENCE</scope>
</reference>
<keyword evidence="5" id="KW-0648">Protein biosynthesis</keyword>
<dbReference type="GO" id="GO:0004825">
    <property type="term" value="F:methionine-tRNA ligase activity"/>
    <property type="evidence" value="ECO:0007669"/>
    <property type="project" value="UniProtKB-EC"/>
</dbReference>
<organism evidence="9">
    <name type="scientific">freshwater metagenome</name>
    <dbReference type="NCBI Taxonomy" id="449393"/>
    <lineage>
        <taxon>unclassified sequences</taxon>
        <taxon>metagenomes</taxon>
        <taxon>ecological metagenomes</taxon>
    </lineage>
</organism>
<evidence type="ECO:0000256" key="1">
    <source>
        <dbReference type="ARBA" id="ARBA00012838"/>
    </source>
</evidence>
<dbReference type="Gene3D" id="3.40.50.620">
    <property type="entry name" value="HUPs"/>
    <property type="match status" value="1"/>
</dbReference>
<name>A0A6J5Z6I4_9ZZZZ</name>
<evidence type="ECO:0000259" key="7">
    <source>
        <dbReference type="Pfam" id="PF09334"/>
    </source>
</evidence>
<dbReference type="InterPro" id="IPR033911">
    <property type="entry name" value="MetRS_core"/>
</dbReference>